<organism evidence="2 3">
    <name type="scientific">Riccia fluitans</name>
    <dbReference type="NCBI Taxonomy" id="41844"/>
    <lineage>
        <taxon>Eukaryota</taxon>
        <taxon>Viridiplantae</taxon>
        <taxon>Streptophyta</taxon>
        <taxon>Embryophyta</taxon>
        <taxon>Marchantiophyta</taxon>
        <taxon>Marchantiopsida</taxon>
        <taxon>Marchantiidae</taxon>
        <taxon>Marchantiales</taxon>
        <taxon>Ricciaceae</taxon>
        <taxon>Riccia</taxon>
    </lineage>
</organism>
<accession>A0ABD1YX55</accession>
<dbReference type="Proteomes" id="UP001605036">
    <property type="component" value="Unassembled WGS sequence"/>
</dbReference>
<feature type="compositionally biased region" description="Polar residues" evidence="1">
    <location>
        <begin position="7"/>
        <end position="22"/>
    </location>
</feature>
<dbReference type="EMBL" id="JBHFFA010000003">
    <property type="protein sequence ID" value="KAL2635278.1"/>
    <property type="molecule type" value="Genomic_DNA"/>
</dbReference>
<sequence length="86" mass="9070">MKRIVTDLSSGNYTPAQDSNSRLFPGDTGVAQDKTSVGAALVLYSTVVPVLPGSSLVKFQFSVLTTPKIVSFGATEFQIWGGSSRS</sequence>
<evidence type="ECO:0000313" key="2">
    <source>
        <dbReference type="EMBL" id="KAL2635278.1"/>
    </source>
</evidence>
<dbReference type="AlphaFoldDB" id="A0ABD1YX55"/>
<comment type="caution">
    <text evidence="2">The sequence shown here is derived from an EMBL/GenBank/DDBJ whole genome shotgun (WGS) entry which is preliminary data.</text>
</comment>
<keyword evidence="3" id="KW-1185">Reference proteome</keyword>
<feature type="region of interest" description="Disordered" evidence="1">
    <location>
        <begin position="1"/>
        <end position="27"/>
    </location>
</feature>
<evidence type="ECO:0000256" key="1">
    <source>
        <dbReference type="SAM" id="MobiDB-lite"/>
    </source>
</evidence>
<name>A0ABD1YX55_9MARC</name>
<reference evidence="2 3" key="1">
    <citation type="submission" date="2024-09" db="EMBL/GenBank/DDBJ databases">
        <title>Chromosome-scale assembly of Riccia fluitans.</title>
        <authorList>
            <person name="Paukszto L."/>
            <person name="Sawicki J."/>
            <person name="Karawczyk K."/>
            <person name="Piernik-Szablinska J."/>
            <person name="Szczecinska M."/>
            <person name="Mazdziarz M."/>
        </authorList>
    </citation>
    <scope>NUCLEOTIDE SEQUENCE [LARGE SCALE GENOMIC DNA]</scope>
    <source>
        <strain evidence="2">Rf_01</strain>
        <tissue evidence="2">Aerial parts of the thallus</tissue>
    </source>
</reference>
<protein>
    <submittedName>
        <fullName evidence="2">Uncharacterized protein</fullName>
    </submittedName>
</protein>
<gene>
    <name evidence="2" type="ORF">R1flu_006757</name>
</gene>
<proteinExistence type="predicted"/>
<evidence type="ECO:0000313" key="3">
    <source>
        <dbReference type="Proteomes" id="UP001605036"/>
    </source>
</evidence>